<keyword evidence="3 6" id="KW-0378">Hydrolase</keyword>
<gene>
    <name evidence="8" type="ORF">NQ317_007325</name>
</gene>
<dbReference type="PROSITE" id="PS00941">
    <property type="entry name" value="CARBOXYLESTERASE_B_2"/>
    <property type="match status" value="1"/>
</dbReference>
<evidence type="ECO:0000313" key="9">
    <source>
        <dbReference type="Proteomes" id="UP001162164"/>
    </source>
</evidence>
<evidence type="ECO:0000256" key="3">
    <source>
        <dbReference type="ARBA" id="ARBA00022801"/>
    </source>
</evidence>
<dbReference type="Proteomes" id="UP001162164">
    <property type="component" value="Unassembled WGS sequence"/>
</dbReference>
<keyword evidence="2" id="KW-0719">Serine esterase</keyword>
<evidence type="ECO:0000256" key="2">
    <source>
        <dbReference type="ARBA" id="ARBA00022487"/>
    </source>
</evidence>
<name>A0ABQ9IY58_9CUCU</name>
<dbReference type="InterPro" id="IPR050309">
    <property type="entry name" value="Type-B_Carboxylest/Lipase"/>
</dbReference>
<evidence type="ECO:0000256" key="5">
    <source>
        <dbReference type="ARBA" id="ARBA00023180"/>
    </source>
</evidence>
<dbReference type="InterPro" id="IPR002018">
    <property type="entry name" value="CarbesteraseB"/>
</dbReference>
<evidence type="ECO:0000259" key="7">
    <source>
        <dbReference type="Pfam" id="PF00135"/>
    </source>
</evidence>
<sequence>MFGESGGDEDCLYLNIYVPAEAINKRRQFEVVVSIHGGAFMMGTGHWLGAPTTIMDRDLIYVTLNYRLGIFGFISTEDDAIPGNMGLKDQSLALKWVKENIASFGGNPDGVTITGVSAGGASVHYHYFSPLSKGLFARGISHSGTVLDPWAFRTKPLERAKKLAVLVGCKDESTEELKRCLQQRPAALLLEQQQGHFFGYRILPFSPFAPVIERPSKNAFLTEDPYLMLKQKERFYSNPQEIDKIWAETAHYTLDYNDTVLVSSPGDVAQEIRDFYLGVGEPITRENFDKLTQMFTDRLFGIGAEISAKLQSQANKSPVYFYKFSYLEGEQSIMSTYYTTEDLKGVPHGDDAVLFYGAHQTPDPTESDRKLKNAALDMLFSFATTGTPSFDGTDKWRPTEGLQLSYLDITNADDMKLYTVDSIAPTDFWRGLGLLKFEKYGTFKDEL</sequence>
<reference evidence="8" key="1">
    <citation type="journal article" date="2023" name="Insect Mol. Biol.">
        <title>Genome sequencing provides insights into the evolution of gene families encoding plant cell wall-degrading enzymes in longhorned beetles.</title>
        <authorList>
            <person name="Shin N.R."/>
            <person name="Okamura Y."/>
            <person name="Kirsch R."/>
            <person name="Pauchet Y."/>
        </authorList>
    </citation>
    <scope>NUCLEOTIDE SEQUENCE</scope>
    <source>
        <strain evidence="8">MMC_N1</strain>
    </source>
</reference>
<dbReference type="Pfam" id="PF00135">
    <property type="entry name" value="COesterase"/>
    <property type="match status" value="1"/>
</dbReference>
<comment type="caution">
    <text evidence="8">The sequence shown here is derived from an EMBL/GenBank/DDBJ whole genome shotgun (WGS) entry which is preliminary data.</text>
</comment>
<keyword evidence="9" id="KW-1185">Reference proteome</keyword>
<feature type="domain" description="Carboxylesterase type B" evidence="7">
    <location>
        <begin position="6"/>
        <end position="414"/>
    </location>
</feature>
<dbReference type="InterPro" id="IPR019826">
    <property type="entry name" value="Carboxylesterase_B_AS"/>
</dbReference>
<evidence type="ECO:0000256" key="6">
    <source>
        <dbReference type="RuleBase" id="RU361235"/>
    </source>
</evidence>
<evidence type="ECO:0000256" key="4">
    <source>
        <dbReference type="ARBA" id="ARBA00023157"/>
    </source>
</evidence>
<evidence type="ECO:0000256" key="1">
    <source>
        <dbReference type="ARBA" id="ARBA00005964"/>
    </source>
</evidence>
<dbReference type="Gene3D" id="3.40.50.1820">
    <property type="entry name" value="alpha/beta hydrolase"/>
    <property type="match status" value="1"/>
</dbReference>
<dbReference type="EC" id="3.1.1.-" evidence="6"/>
<comment type="similarity">
    <text evidence="1 6">Belongs to the type-B carboxylesterase/lipase family.</text>
</comment>
<protein>
    <recommendedName>
        <fullName evidence="6">Carboxylic ester hydrolase</fullName>
        <ecNumber evidence="6">3.1.1.-</ecNumber>
    </recommendedName>
</protein>
<organism evidence="8 9">
    <name type="scientific">Molorchus minor</name>
    <dbReference type="NCBI Taxonomy" id="1323400"/>
    <lineage>
        <taxon>Eukaryota</taxon>
        <taxon>Metazoa</taxon>
        <taxon>Ecdysozoa</taxon>
        <taxon>Arthropoda</taxon>
        <taxon>Hexapoda</taxon>
        <taxon>Insecta</taxon>
        <taxon>Pterygota</taxon>
        <taxon>Neoptera</taxon>
        <taxon>Endopterygota</taxon>
        <taxon>Coleoptera</taxon>
        <taxon>Polyphaga</taxon>
        <taxon>Cucujiformia</taxon>
        <taxon>Chrysomeloidea</taxon>
        <taxon>Cerambycidae</taxon>
        <taxon>Lamiinae</taxon>
        <taxon>Monochamini</taxon>
        <taxon>Molorchus</taxon>
    </lineage>
</organism>
<dbReference type="SUPFAM" id="SSF53474">
    <property type="entry name" value="alpha/beta-Hydrolases"/>
    <property type="match status" value="1"/>
</dbReference>
<dbReference type="InterPro" id="IPR019819">
    <property type="entry name" value="Carboxylesterase_B_CS"/>
</dbReference>
<dbReference type="InterPro" id="IPR029058">
    <property type="entry name" value="AB_hydrolase_fold"/>
</dbReference>
<dbReference type="PANTHER" id="PTHR11559">
    <property type="entry name" value="CARBOXYLESTERASE"/>
    <property type="match status" value="1"/>
</dbReference>
<proteinExistence type="inferred from homology"/>
<evidence type="ECO:0000313" key="8">
    <source>
        <dbReference type="EMBL" id="KAJ8967967.1"/>
    </source>
</evidence>
<keyword evidence="4" id="KW-1015">Disulfide bond</keyword>
<accession>A0ABQ9IY58</accession>
<keyword evidence="5" id="KW-0325">Glycoprotein</keyword>
<dbReference type="EMBL" id="JAPWTJ010002093">
    <property type="protein sequence ID" value="KAJ8967967.1"/>
    <property type="molecule type" value="Genomic_DNA"/>
</dbReference>
<dbReference type="PROSITE" id="PS00122">
    <property type="entry name" value="CARBOXYLESTERASE_B_1"/>
    <property type="match status" value="1"/>
</dbReference>